<keyword evidence="3" id="KW-1185">Reference proteome</keyword>
<protein>
    <submittedName>
        <fullName evidence="2">Uncharacterized protein</fullName>
    </submittedName>
</protein>
<feature type="region of interest" description="Disordered" evidence="1">
    <location>
        <begin position="108"/>
        <end position="164"/>
    </location>
</feature>
<sequence length="164" mass="19224">MRASTQRIIREDLMESPRSRVFCLLNSRVKHTDDQANSPDASTVTDIPDFKIRQIKEIHTHLAINGADSWIVCIFRGEQDDVMDETQAHFDVAPNRWIKERNISLTVPLKGQQRKHEKSTREPYRGFLDRQTPGKESRNDSKESSTSKSERRGKRIDDYQYYWS</sequence>
<comment type="caution">
    <text evidence="2">The sequence shown here is derived from an EMBL/GenBank/DDBJ whole genome shotgun (WGS) entry which is preliminary data.</text>
</comment>
<evidence type="ECO:0000313" key="3">
    <source>
        <dbReference type="Proteomes" id="UP000297229"/>
    </source>
</evidence>
<name>A0A4Z1KCD2_9HELO</name>
<feature type="compositionally biased region" description="Basic and acidic residues" evidence="1">
    <location>
        <begin position="119"/>
        <end position="158"/>
    </location>
</feature>
<dbReference type="EMBL" id="PQXM01000052">
    <property type="protein sequence ID" value="TGO78853.1"/>
    <property type="molecule type" value="Genomic_DNA"/>
</dbReference>
<dbReference type="AlphaFoldDB" id="A0A4Z1KCD2"/>
<accession>A0A4Z1KCD2</accession>
<organism evidence="2 3">
    <name type="scientific">Botrytis elliptica</name>
    <dbReference type="NCBI Taxonomy" id="278938"/>
    <lineage>
        <taxon>Eukaryota</taxon>
        <taxon>Fungi</taxon>
        <taxon>Dikarya</taxon>
        <taxon>Ascomycota</taxon>
        <taxon>Pezizomycotina</taxon>
        <taxon>Leotiomycetes</taxon>
        <taxon>Helotiales</taxon>
        <taxon>Sclerotiniaceae</taxon>
        <taxon>Botrytis</taxon>
    </lineage>
</organism>
<reference evidence="2 3" key="1">
    <citation type="submission" date="2017-12" db="EMBL/GenBank/DDBJ databases">
        <title>Comparative genomics of Botrytis spp.</title>
        <authorList>
            <person name="Valero-Jimenez C.A."/>
            <person name="Tapia P."/>
            <person name="Veloso J."/>
            <person name="Silva-Moreno E."/>
            <person name="Staats M."/>
            <person name="Valdes J.H."/>
            <person name="Van Kan J.A.L."/>
        </authorList>
    </citation>
    <scope>NUCLEOTIDE SEQUENCE [LARGE SCALE GENOMIC DNA]</scope>
    <source>
        <strain evidence="2 3">Be9601</strain>
    </source>
</reference>
<dbReference type="Proteomes" id="UP000297229">
    <property type="component" value="Unassembled WGS sequence"/>
</dbReference>
<gene>
    <name evidence="2" type="ORF">BELL_0052g00280</name>
</gene>
<evidence type="ECO:0000256" key="1">
    <source>
        <dbReference type="SAM" id="MobiDB-lite"/>
    </source>
</evidence>
<evidence type="ECO:0000313" key="2">
    <source>
        <dbReference type="EMBL" id="TGO78853.1"/>
    </source>
</evidence>
<proteinExistence type="predicted"/>